<sequence>MNLFSWLSFLFCVVAASASVTIPSRTVEKRESTSFVSTDGPDFVVNGSTLRYIGTNLYWLPALNTNEDIWYTLGNISAVGIKVIRVWAFNDVDTIPVNGTWFQLIQNGTLSINEGPNGLQKLDTVIEMAEQQGLYVILSLTNNWYPLPLLNNAIAPINSSLFTRDVTLGTNNSLPRNYLSNDYGGMDLYVRQFGLDTHDQFYTNETILNSFLNYTTQVVQRYVNRTSIFSWELANDARCNSTLAASPNCTTETITTWHATVAAHVKSIDPNHLVSSGNQGFMCMDCPKLYPLNPAPPPAQPSASPAPGRKRRSLPQPFTKEKLLKDRAESRRRNREASKRAGTLIENGVRIRGRWVSTAERRQDSQDVGAAFDGSYGVDSQDILNIPEIGFGTFQFFPDQQSYGPADQNLAPIDQTISEGVDWITSQAQSSAAVGKPVTLTGFGLVTQENAPFFIPFNMTTAPYATPQSQATGQSNSTYGVTVQQQASAYTTWLNSGIAAGLNGIMQYQWGQSNLTAVTGTTISPSTTQESPDQSTTGESSSPDETGESPNDGYSTSGDDGEVQQVLGNAVQQIGSVG</sequence>
<reference evidence="1" key="1">
    <citation type="journal article" date="2021" name="New Phytol.">
        <title>Evolutionary innovations through gain and loss of genes in the ectomycorrhizal Boletales.</title>
        <authorList>
            <person name="Wu G."/>
            <person name="Miyauchi S."/>
            <person name="Morin E."/>
            <person name="Kuo A."/>
            <person name="Drula E."/>
            <person name="Varga T."/>
            <person name="Kohler A."/>
            <person name="Feng B."/>
            <person name="Cao Y."/>
            <person name="Lipzen A."/>
            <person name="Daum C."/>
            <person name="Hundley H."/>
            <person name="Pangilinan J."/>
            <person name="Johnson J."/>
            <person name="Barry K."/>
            <person name="LaButti K."/>
            <person name="Ng V."/>
            <person name="Ahrendt S."/>
            <person name="Min B."/>
            <person name="Choi I.G."/>
            <person name="Park H."/>
            <person name="Plett J.M."/>
            <person name="Magnuson J."/>
            <person name="Spatafora J.W."/>
            <person name="Nagy L.G."/>
            <person name="Henrissat B."/>
            <person name="Grigoriev I.V."/>
            <person name="Yang Z.L."/>
            <person name="Xu J."/>
            <person name="Martin F.M."/>
        </authorList>
    </citation>
    <scope>NUCLEOTIDE SEQUENCE</scope>
    <source>
        <strain evidence="1">KUC20120723A-06</strain>
    </source>
</reference>
<dbReference type="Proteomes" id="UP000790709">
    <property type="component" value="Unassembled WGS sequence"/>
</dbReference>
<dbReference type="EMBL" id="MU266329">
    <property type="protein sequence ID" value="KAH7930767.1"/>
    <property type="molecule type" value="Genomic_DNA"/>
</dbReference>
<organism evidence="1 2">
    <name type="scientific">Leucogyrophana mollusca</name>
    <dbReference type="NCBI Taxonomy" id="85980"/>
    <lineage>
        <taxon>Eukaryota</taxon>
        <taxon>Fungi</taxon>
        <taxon>Dikarya</taxon>
        <taxon>Basidiomycota</taxon>
        <taxon>Agaricomycotina</taxon>
        <taxon>Agaricomycetes</taxon>
        <taxon>Agaricomycetidae</taxon>
        <taxon>Boletales</taxon>
        <taxon>Boletales incertae sedis</taxon>
        <taxon>Leucogyrophana</taxon>
    </lineage>
</organism>
<name>A0ACB8C185_9AGAM</name>
<evidence type="ECO:0000313" key="2">
    <source>
        <dbReference type="Proteomes" id="UP000790709"/>
    </source>
</evidence>
<protein>
    <submittedName>
        <fullName evidence="1">Glycoside hydrolase family 5 protein</fullName>
    </submittedName>
</protein>
<proteinExistence type="predicted"/>
<gene>
    <name evidence="1" type="ORF">BV22DRAFT_1077983</name>
</gene>
<keyword evidence="1" id="KW-0378">Hydrolase</keyword>
<accession>A0ACB8C185</accession>
<keyword evidence="2" id="KW-1185">Reference proteome</keyword>
<evidence type="ECO:0000313" key="1">
    <source>
        <dbReference type="EMBL" id="KAH7930767.1"/>
    </source>
</evidence>
<comment type="caution">
    <text evidence="1">The sequence shown here is derived from an EMBL/GenBank/DDBJ whole genome shotgun (WGS) entry which is preliminary data.</text>
</comment>